<dbReference type="CDD" id="cd00121">
    <property type="entry name" value="MATH"/>
    <property type="match status" value="1"/>
</dbReference>
<protein>
    <submittedName>
        <fullName evidence="3">Protein roadkill</fullName>
    </submittedName>
</protein>
<dbReference type="AlphaFoldDB" id="M8AUL4"/>
<comment type="similarity">
    <text evidence="2">Belongs to the Tdpoz family.</text>
</comment>
<dbReference type="SUPFAM" id="SSF54695">
    <property type="entry name" value="POZ domain"/>
    <property type="match status" value="1"/>
</dbReference>
<dbReference type="Gene3D" id="1.25.40.420">
    <property type="match status" value="1"/>
</dbReference>
<dbReference type="EnsemblPlants" id="EMT05119">
    <property type="protein sequence ID" value="EMT05119"/>
    <property type="gene ID" value="F775_21500"/>
</dbReference>
<dbReference type="Pfam" id="PF22486">
    <property type="entry name" value="MATH_2"/>
    <property type="match status" value="1"/>
</dbReference>
<dbReference type="UniPathway" id="UPA00143"/>
<evidence type="ECO:0000313" key="3">
    <source>
        <dbReference type="EnsemblPlants" id="EMT05119"/>
    </source>
</evidence>
<dbReference type="InterPro" id="IPR011333">
    <property type="entry name" value="SKP1/BTB/POZ_sf"/>
</dbReference>
<dbReference type="Gene3D" id="3.30.710.10">
    <property type="entry name" value="Potassium Channel Kv1.1, Chain A"/>
    <property type="match status" value="1"/>
</dbReference>
<dbReference type="Pfam" id="PF24570">
    <property type="entry name" value="BACK_BPM_SPOP"/>
    <property type="match status" value="1"/>
</dbReference>
<dbReference type="InterPro" id="IPR002083">
    <property type="entry name" value="MATH/TRAF_dom"/>
</dbReference>
<evidence type="ECO:0000256" key="2">
    <source>
        <dbReference type="ARBA" id="ARBA00010846"/>
    </source>
</evidence>
<dbReference type="SMART" id="SM00225">
    <property type="entry name" value="BTB"/>
    <property type="match status" value="1"/>
</dbReference>
<dbReference type="InterPro" id="IPR056423">
    <property type="entry name" value="BACK_BPM_SPOP"/>
</dbReference>
<dbReference type="PROSITE" id="PS50144">
    <property type="entry name" value="MATH"/>
    <property type="match status" value="1"/>
</dbReference>
<dbReference type="InterPro" id="IPR045005">
    <property type="entry name" value="BPM1-6"/>
</dbReference>
<dbReference type="InterPro" id="IPR000210">
    <property type="entry name" value="BTB/POZ_dom"/>
</dbReference>
<proteinExistence type="inferred from homology"/>
<dbReference type="Pfam" id="PF00651">
    <property type="entry name" value="BTB"/>
    <property type="match status" value="1"/>
</dbReference>
<dbReference type="PROSITE" id="PS50097">
    <property type="entry name" value="BTB"/>
    <property type="match status" value="1"/>
</dbReference>
<reference evidence="3" key="1">
    <citation type="submission" date="2015-06" db="UniProtKB">
        <authorList>
            <consortium name="EnsemblPlants"/>
        </authorList>
    </citation>
    <scope>IDENTIFICATION</scope>
</reference>
<dbReference type="InterPro" id="IPR008974">
    <property type="entry name" value="TRAF-like"/>
</dbReference>
<dbReference type="Gene3D" id="2.60.210.10">
    <property type="entry name" value="Apoptosis, Tumor Necrosis Factor Receptor Associated Protein 2, Chain A"/>
    <property type="match status" value="1"/>
</dbReference>
<dbReference type="SUPFAM" id="SSF49599">
    <property type="entry name" value="TRAF domain-like"/>
    <property type="match status" value="1"/>
</dbReference>
<organism evidence="3">
    <name type="scientific">Aegilops tauschii</name>
    <name type="common">Tausch's goatgrass</name>
    <name type="synonym">Aegilops squarrosa</name>
    <dbReference type="NCBI Taxonomy" id="37682"/>
    <lineage>
        <taxon>Eukaryota</taxon>
        <taxon>Viridiplantae</taxon>
        <taxon>Streptophyta</taxon>
        <taxon>Embryophyta</taxon>
        <taxon>Tracheophyta</taxon>
        <taxon>Spermatophyta</taxon>
        <taxon>Magnoliopsida</taxon>
        <taxon>Liliopsida</taxon>
        <taxon>Poales</taxon>
        <taxon>Poaceae</taxon>
        <taxon>BOP clade</taxon>
        <taxon>Pooideae</taxon>
        <taxon>Triticodae</taxon>
        <taxon>Triticeae</taxon>
        <taxon>Triticinae</taxon>
        <taxon>Aegilops</taxon>
    </lineage>
</organism>
<dbReference type="PANTHER" id="PTHR26379">
    <property type="entry name" value="BTB/POZ AND MATH DOMAIN-CONTAINING PROTEIN 1"/>
    <property type="match status" value="1"/>
</dbReference>
<dbReference type="GO" id="GO:0016567">
    <property type="term" value="P:protein ubiquitination"/>
    <property type="evidence" value="ECO:0007669"/>
    <property type="project" value="UniProtKB-UniPathway"/>
</dbReference>
<sequence>MAAGQAALSHQHPVAVHQSIPNTTLRASRTTVQHVLKIQGYSWMSKSFDTGKGLRSKSFYVGGTTGWHIAFYPNGNRVEADDSVSVFAVLDDAAAGRAVEAEIGFDVLDPTTGEPMPRYRRPGAGVIRRFACIGAFCGYENFIRLEELEEFLLKDDCFWVRCNITVVEFLRETAPPPRPVVAAIPPPDWAQHFGDLLRSKQGADVMLDVGGETFAAHRCVLAARSPVFEAELYGAMEERNAYVRIDDMRAEVFMNLLHFAYTDELPPETIEDGAAMAQDLLKAADRYDMERLKLVCEDKLWTHIDASTAATTLLLAEQHGCHRLREACFEFLLTSSTTLNAVMATDGFGHLCKSNPGLLKDLLSKLATHQDRRRRIQQWEEDDNHGLVLRTTEGDKLPEPTHHMHLGCSRSIETHTSSSETPDRRTPIHPDLTRDIATFISWSSKN</sequence>
<name>M8AUL4_AEGTA</name>
<dbReference type="PANTHER" id="PTHR26379:SF396">
    <property type="entry name" value="BTB_POZ DOMAIN CONTAINING PROTEIN"/>
    <property type="match status" value="1"/>
</dbReference>
<accession>M8AUL4</accession>
<evidence type="ECO:0000256" key="1">
    <source>
        <dbReference type="ARBA" id="ARBA00004906"/>
    </source>
</evidence>
<comment type="pathway">
    <text evidence="1">Protein modification; protein ubiquitination.</text>
</comment>